<sequence length="117" mass="13363">MPSFGRIDRVQLVFPSDESYQLISESSGDNESTVLSRNHAFSQASPHNLQRPVFYFIPMYSKAAKSVAGPHSIFLPPVTPQEVQEEASKLKNRDSTDIYRVSVSLLNEQLLQRWIFY</sequence>
<gene>
    <name evidence="1" type="ORF">HHI36_012579</name>
</gene>
<dbReference type="EMBL" id="JABFTP020000103">
    <property type="protein sequence ID" value="KAL3277229.1"/>
    <property type="molecule type" value="Genomic_DNA"/>
</dbReference>
<organism evidence="1 2">
    <name type="scientific">Cryptolaemus montrouzieri</name>
    <dbReference type="NCBI Taxonomy" id="559131"/>
    <lineage>
        <taxon>Eukaryota</taxon>
        <taxon>Metazoa</taxon>
        <taxon>Ecdysozoa</taxon>
        <taxon>Arthropoda</taxon>
        <taxon>Hexapoda</taxon>
        <taxon>Insecta</taxon>
        <taxon>Pterygota</taxon>
        <taxon>Neoptera</taxon>
        <taxon>Endopterygota</taxon>
        <taxon>Coleoptera</taxon>
        <taxon>Polyphaga</taxon>
        <taxon>Cucujiformia</taxon>
        <taxon>Coccinelloidea</taxon>
        <taxon>Coccinellidae</taxon>
        <taxon>Scymninae</taxon>
        <taxon>Scymnini</taxon>
        <taxon>Cryptolaemus</taxon>
    </lineage>
</organism>
<proteinExistence type="predicted"/>
<comment type="caution">
    <text evidence="1">The sequence shown here is derived from an EMBL/GenBank/DDBJ whole genome shotgun (WGS) entry which is preliminary data.</text>
</comment>
<dbReference type="AlphaFoldDB" id="A0ABD2NF50"/>
<evidence type="ECO:0000313" key="1">
    <source>
        <dbReference type="EMBL" id="KAL3277229.1"/>
    </source>
</evidence>
<evidence type="ECO:0000313" key="2">
    <source>
        <dbReference type="Proteomes" id="UP001516400"/>
    </source>
</evidence>
<dbReference type="Proteomes" id="UP001516400">
    <property type="component" value="Unassembled WGS sequence"/>
</dbReference>
<protein>
    <submittedName>
        <fullName evidence="1">Uncharacterized protein</fullName>
    </submittedName>
</protein>
<name>A0ABD2NF50_9CUCU</name>
<accession>A0ABD2NF50</accession>
<keyword evidence="2" id="KW-1185">Reference proteome</keyword>
<reference evidence="1 2" key="1">
    <citation type="journal article" date="2021" name="BMC Biol.">
        <title>Horizontally acquired antibacterial genes associated with adaptive radiation of ladybird beetles.</title>
        <authorList>
            <person name="Li H.S."/>
            <person name="Tang X.F."/>
            <person name="Huang Y.H."/>
            <person name="Xu Z.Y."/>
            <person name="Chen M.L."/>
            <person name="Du X.Y."/>
            <person name="Qiu B.Y."/>
            <person name="Chen P.T."/>
            <person name="Zhang W."/>
            <person name="Slipinski A."/>
            <person name="Escalona H.E."/>
            <person name="Waterhouse R.M."/>
            <person name="Zwick A."/>
            <person name="Pang H."/>
        </authorList>
    </citation>
    <scope>NUCLEOTIDE SEQUENCE [LARGE SCALE GENOMIC DNA]</scope>
    <source>
        <strain evidence="1">SYSU2018</strain>
    </source>
</reference>